<keyword evidence="2" id="KW-1185">Reference proteome</keyword>
<evidence type="ECO:0000313" key="1">
    <source>
        <dbReference type="EMBL" id="GBP66842.1"/>
    </source>
</evidence>
<name>A0A4C1XV37_EUMVA</name>
<evidence type="ECO:0000313" key="2">
    <source>
        <dbReference type="Proteomes" id="UP000299102"/>
    </source>
</evidence>
<dbReference type="Proteomes" id="UP000299102">
    <property type="component" value="Unassembled WGS sequence"/>
</dbReference>
<gene>
    <name evidence="1" type="ORF">EVAR_98794_1</name>
</gene>
<dbReference type="AlphaFoldDB" id="A0A4C1XV37"/>
<dbReference type="PANTHER" id="PTHR28360">
    <property type="entry name" value="DYNACTIN SUBUNIT 3"/>
    <property type="match status" value="1"/>
</dbReference>
<protein>
    <submittedName>
        <fullName evidence="1">Uncharacterized protein</fullName>
    </submittedName>
</protein>
<proteinExistence type="predicted"/>
<dbReference type="Pfam" id="PF07426">
    <property type="entry name" value="Dynactin_p22"/>
    <property type="match status" value="1"/>
</dbReference>
<dbReference type="EMBL" id="BGZK01000969">
    <property type="protein sequence ID" value="GBP66842.1"/>
    <property type="molecule type" value="Genomic_DNA"/>
</dbReference>
<dbReference type="GO" id="GO:0061640">
    <property type="term" value="P:cytoskeleton-dependent cytokinesis"/>
    <property type="evidence" value="ECO:0007669"/>
    <property type="project" value="InterPro"/>
</dbReference>
<reference evidence="1 2" key="1">
    <citation type="journal article" date="2019" name="Commun. Biol.">
        <title>The bagworm genome reveals a unique fibroin gene that provides high tensile strength.</title>
        <authorList>
            <person name="Kono N."/>
            <person name="Nakamura H."/>
            <person name="Ohtoshi R."/>
            <person name="Tomita M."/>
            <person name="Numata K."/>
            <person name="Arakawa K."/>
        </authorList>
    </citation>
    <scope>NUCLEOTIDE SEQUENCE [LARGE SCALE GENOMIC DNA]</scope>
</reference>
<organism evidence="1 2">
    <name type="scientific">Eumeta variegata</name>
    <name type="common">Bagworm moth</name>
    <name type="synonym">Eumeta japonica</name>
    <dbReference type="NCBI Taxonomy" id="151549"/>
    <lineage>
        <taxon>Eukaryota</taxon>
        <taxon>Metazoa</taxon>
        <taxon>Ecdysozoa</taxon>
        <taxon>Arthropoda</taxon>
        <taxon>Hexapoda</taxon>
        <taxon>Insecta</taxon>
        <taxon>Pterygota</taxon>
        <taxon>Neoptera</taxon>
        <taxon>Endopterygota</taxon>
        <taxon>Lepidoptera</taxon>
        <taxon>Glossata</taxon>
        <taxon>Ditrysia</taxon>
        <taxon>Tineoidea</taxon>
        <taxon>Psychidae</taxon>
        <taxon>Oiketicinae</taxon>
        <taxon>Eumeta</taxon>
    </lineage>
</organism>
<dbReference type="PANTHER" id="PTHR28360:SF1">
    <property type="entry name" value="DYNACTIN SUBUNIT 3"/>
    <property type="match status" value="1"/>
</dbReference>
<dbReference type="GO" id="GO:0005869">
    <property type="term" value="C:dynactin complex"/>
    <property type="evidence" value="ECO:0007669"/>
    <property type="project" value="InterPro"/>
</dbReference>
<dbReference type="InterPro" id="IPR009991">
    <property type="entry name" value="DCTN3"/>
</dbReference>
<sequence>MDPITVLERRIEQLEAKFGILPLSPSDNGQQGDSAVTNLLNSANSIKNITAGLEKGKEAMERASELNNYMDPNLIEKVQQNELKVREVVAAEPIIRTHCQCMHHCQKAAPVMNSEPLQQVPQAQTIVNEMQTAVKEVEREAEIVSHGVQELAQTCGTAAAKASEQIAAVAAKVDQVEQKLPKRRNGLD</sequence>
<accession>A0A4C1XV37</accession>
<dbReference type="OrthoDB" id="16729at2759"/>
<dbReference type="STRING" id="151549.A0A4C1XV37"/>
<comment type="caution">
    <text evidence="1">The sequence shown here is derived from an EMBL/GenBank/DDBJ whole genome shotgun (WGS) entry which is preliminary data.</text>
</comment>